<dbReference type="NCBIfam" id="NF033103">
    <property type="entry name" value="bla_class_A"/>
    <property type="match status" value="1"/>
</dbReference>
<organism evidence="9 10">
    <name type="scientific">Microbacterium marinilacus</name>
    <dbReference type="NCBI Taxonomy" id="415209"/>
    <lineage>
        <taxon>Bacteria</taxon>
        <taxon>Bacillati</taxon>
        <taxon>Actinomycetota</taxon>
        <taxon>Actinomycetes</taxon>
        <taxon>Micrococcales</taxon>
        <taxon>Microbacteriaceae</taxon>
        <taxon>Microbacterium</taxon>
    </lineage>
</organism>
<dbReference type="EMBL" id="BAAAYV010000012">
    <property type="protein sequence ID" value="GAA3662919.1"/>
    <property type="molecule type" value="Genomic_DNA"/>
</dbReference>
<comment type="similarity">
    <text evidence="1 5">Belongs to the class-A beta-lactamase family.</text>
</comment>
<evidence type="ECO:0000313" key="10">
    <source>
        <dbReference type="Proteomes" id="UP001410795"/>
    </source>
</evidence>
<dbReference type="PRINTS" id="PR00118">
    <property type="entry name" value="BLACTAMASEA"/>
</dbReference>
<evidence type="ECO:0000256" key="7">
    <source>
        <dbReference type="SAM" id="SignalP"/>
    </source>
</evidence>
<dbReference type="Gene3D" id="3.40.710.10">
    <property type="entry name" value="DD-peptidase/beta-lactamase superfamily"/>
    <property type="match status" value="1"/>
</dbReference>
<dbReference type="PROSITE" id="PS00146">
    <property type="entry name" value="BETA_LACTAMASE_A"/>
    <property type="match status" value="1"/>
</dbReference>
<evidence type="ECO:0000259" key="8">
    <source>
        <dbReference type="Pfam" id="PF13354"/>
    </source>
</evidence>
<sequence length="313" mass="31696">MPKPKRLLSVVTLAALAALTAGCTAPGGAAATRPSAEAGAPEASAPSEGLPGDVEAALVELEERHDVTVGVSVHSAQGAELAYNADERFGYASTLKAFAGAALLATLSASGRSATVTWTQDDIDAAGYSPVTTAHLGDGLSLAMLAESAVRESDNTAMNLVMRAIGGPGGLEAFLRSLGDEHTLVSAEEPELNDSAPGEPAHTTTPDAFAAALQAVFEDDHLSADDALTLEEWMSGNATGDALIRASAPADWEVADKSGGAGGVRNDIAVVTTPAGERLFVAILTATNDPDASYDDAVVAEAASVVFEGIARR</sequence>
<keyword evidence="7" id="KW-0732">Signal</keyword>
<dbReference type="EC" id="3.5.2.6" evidence="2 5"/>
<dbReference type="InterPro" id="IPR023650">
    <property type="entry name" value="Beta-lactam_class-A_AS"/>
</dbReference>
<reference evidence="10" key="1">
    <citation type="journal article" date="2019" name="Int. J. Syst. Evol. Microbiol.">
        <title>The Global Catalogue of Microorganisms (GCM) 10K type strain sequencing project: providing services to taxonomists for standard genome sequencing and annotation.</title>
        <authorList>
            <consortium name="The Broad Institute Genomics Platform"/>
            <consortium name="The Broad Institute Genome Sequencing Center for Infectious Disease"/>
            <person name="Wu L."/>
            <person name="Ma J."/>
        </authorList>
    </citation>
    <scope>NUCLEOTIDE SEQUENCE [LARGE SCALE GENOMIC DNA]</scope>
    <source>
        <strain evidence="10">JCM 16546</strain>
    </source>
</reference>
<feature type="domain" description="Beta-lactamase class A catalytic" evidence="8">
    <location>
        <begin position="76"/>
        <end position="285"/>
    </location>
</feature>
<dbReference type="PANTHER" id="PTHR35333">
    <property type="entry name" value="BETA-LACTAMASE"/>
    <property type="match status" value="1"/>
</dbReference>
<evidence type="ECO:0000256" key="1">
    <source>
        <dbReference type="ARBA" id="ARBA00009009"/>
    </source>
</evidence>
<accession>A0ABP7BJT0</accession>
<name>A0ABP7BJT0_9MICO</name>
<dbReference type="Proteomes" id="UP001410795">
    <property type="component" value="Unassembled WGS sequence"/>
</dbReference>
<keyword evidence="10" id="KW-1185">Reference proteome</keyword>
<evidence type="ECO:0000256" key="5">
    <source>
        <dbReference type="RuleBase" id="RU361140"/>
    </source>
</evidence>
<feature type="signal peptide" evidence="7">
    <location>
        <begin position="1"/>
        <end position="29"/>
    </location>
</feature>
<dbReference type="InterPro" id="IPR000871">
    <property type="entry name" value="Beta-lactam_class-A"/>
</dbReference>
<comment type="caution">
    <text evidence="9">The sequence shown here is derived from an EMBL/GenBank/DDBJ whole genome shotgun (WGS) entry which is preliminary data.</text>
</comment>
<evidence type="ECO:0000256" key="3">
    <source>
        <dbReference type="ARBA" id="ARBA00022801"/>
    </source>
</evidence>
<keyword evidence="4 5" id="KW-0046">Antibiotic resistance</keyword>
<protein>
    <recommendedName>
        <fullName evidence="2 5">Beta-lactamase</fullName>
        <ecNumber evidence="2 5">3.5.2.6</ecNumber>
    </recommendedName>
</protein>
<dbReference type="RefSeq" id="WP_221857308.1">
    <property type="nucleotide sequence ID" value="NZ_BAAAYV010000012.1"/>
</dbReference>
<dbReference type="SUPFAM" id="SSF56601">
    <property type="entry name" value="beta-lactamase/transpeptidase-like"/>
    <property type="match status" value="1"/>
</dbReference>
<evidence type="ECO:0000256" key="4">
    <source>
        <dbReference type="ARBA" id="ARBA00023251"/>
    </source>
</evidence>
<dbReference type="PANTHER" id="PTHR35333:SF3">
    <property type="entry name" value="BETA-LACTAMASE-TYPE TRANSPEPTIDASE FOLD CONTAINING PROTEIN"/>
    <property type="match status" value="1"/>
</dbReference>
<gene>
    <name evidence="9" type="primary">bla</name>
    <name evidence="9" type="ORF">GCM10022202_25700</name>
</gene>
<proteinExistence type="inferred from homology"/>
<evidence type="ECO:0000313" key="9">
    <source>
        <dbReference type="EMBL" id="GAA3662919.1"/>
    </source>
</evidence>
<dbReference type="InterPro" id="IPR012338">
    <property type="entry name" value="Beta-lactam/transpept-like"/>
</dbReference>
<keyword evidence="3 5" id="KW-0378">Hydrolase</keyword>
<dbReference type="InterPro" id="IPR045155">
    <property type="entry name" value="Beta-lactam_cat"/>
</dbReference>
<feature type="compositionally biased region" description="Low complexity" evidence="6">
    <location>
        <begin position="28"/>
        <end position="49"/>
    </location>
</feature>
<dbReference type="PROSITE" id="PS51257">
    <property type="entry name" value="PROKAR_LIPOPROTEIN"/>
    <property type="match status" value="1"/>
</dbReference>
<dbReference type="Pfam" id="PF13354">
    <property type="entry name" value="Beta-lactamase2"/>
    <property type="match status" value="1"/>
</dbReference>
<feature type="region of interest" description="Disordered" evidence="6">
    <location>
        <begin position="28"/>
        <end position="50"/>
    </location>
</feature>
<evidence type="ECO:0000256" key="2">
    <source>
        <dbReference type="ARBA" id="ARBA00012865"/>
    </source>
</evidence>
<comment type="catalytic activity">
    <reaction evidence="5">
        <text>a beta-lactam + H2O = a substituted beta-amino acid</text>
        <dbReference type="Rhea" id="RHEA:20401"/>
        <dbReference type="ChEBI" id="CHEBI:15377"/>
        <dbReference type="ChEBI" id="CHEBI:35627"/>
        <dbReference type="ChEBI" id="CHEBI:140347"/>
        <dbReference type="EC" id="3.5.2.6"/>
    </reaction>
</comment>
<feature type="chain" id="PRO_5045118398" description="Beta-lactamase" evidence="7">
    <location>
        <begin position="30"/>
        <end position="313"/>
    </location>
</feature>
<evidence type="ECO:0000256" key="6">
    <source>
        <dbReference type="SAM" id="MobiDB-lite"/>
    </source>
</evidence>